<dbReference type="Proteomes" id="UP000193648">
    <property type="component" value="Unassembled WGS sequence"/>
</dbReference>
<dbReference type="EMBL" id="MCFF01000004">
    <property type="protein sequence ID" value="ORZ27529.1"/>
    <property type="molecule type" value="Genomic_DNA"/>
</dbReference>
<gene>
    <name evidence="2" type="ORF">BCR41DRAFT_392865</name>
</gene>
<dbReference type="AlphaFoldDB" id="A0A1Y2GYZ4"/>
<name>A0A1Y2GYZ4_9FUNG</name>
<accession>A0A1Y2GYZ4</accession>
<feature type="region of interest" description="Disordered" evidence="1">
    <location>
        <begin position="105"/>
        <end position="126"/>
    </location>
</feature>
<evidence type="ECO:0000313" key="3">
    <source>
        <dbReference type="Proteomes" id="UP000193648"/>
    </source>
</evidence>
<proteinExistence type="predicted"/>
<keyword evidence="3" id="KW-1185">Reference proteome</keyword>
<evidence type="ECO:0000256" key="1">
    <source>
        <dbReference type="SAM" id="MobiDB-lite"/>
    </source>
</evidence>
<reference evidence="2 3" key="1">
    <citation type="submission" date="2016-07" db="EMBL/GenBank/DDBJ databases">
        <title>Pervasive Adenine N6-methylation of Active Genes in Fungi.</title>
        <authorList>
            <consortium name="DOE Joint Genome Institute"/>
            <person name="Mondo S.J."/>
            <person name="Dannebaum R.O."/>
            <person name="Kuo R.C."/>
            <person name="Labutti K."/>
            <person name="Haridas S."/>
            <person name="Kuo A."/>
            <person name="Salamov A."/>
            <person name="Ahrendt S.R."/>
            <person name="Lipzen A."/>
            <person name="Sullivan W."/>
            <person name="Andreopoulos W.B."/>
            <person name="Clum A."/>
            <person name="Lindquist E."/>
            <person name="Daum C."/>
            <person name="Ramamoorthy G.K."/>
            <person name="Gryganskyi A."/>
            <person name="Culley D."/>
            <person name="Magnuson J.K."/>
            <person name="James T.Y."/>
            <person name="O'Malley M.A."/>
            <person name="Stajich J.E."/>
            <person name="Spatafora J.W."/>
            <person name="Visel A."/>
            <person name="Grigoriev I.V."/>
        </authorList>
    </citation>
    <scope>NUCLEOTIDE SEQUENCE [LARGE SCALE GENOMIC DNA]</scope>
    <source>
        <strain evidence="2 3">NRRL 3116</strain>
    </source>
</reference>
<organism evidence="2 3">
    <name type="scientific">Lobosporangium transversale</name>
    <dbReference type="NCBI Taxonomy" id="64571"/>
    <lineage>
        <taxon>Eukaryota</taxon>
        <taxon>Fungi</taxon>
        <taxon>Fungi incertae sedis</taxon>
        <taxon>Mucoromycota</taxon>
        <taxon>Mortierellomycotina</taxon>
        <taxon>Mortierellomycetes</taxon>
        <taxon>Mortierellales</taxon>
        <taxon>Mortierellaceae</taxon>
        <taxon>Lobosporangium</taxon>
    </lineage>
</organism>
<dbReference type="GeneID" id="33570354"/>
<evidence type="ECO:0000313" key="2">
    <source>
        <dbReference type="EMBL" id="ORZ27529.1"/>
    </source>
</evidence>
<protein>
    <submittedName>
        <fullName evidence="2">Uncharacterized protein</fullName>
    </submittedName>
</protein>
<dbReference type="InParanoid" id="A0A1Y2GYZ4"/>
<sequence length="126" mass="13791">MGLTKGSTSYVRLRGTASVVGLGSFESSKGVPSKHTAVKARGHFAVGAHEFYTSARCPRLLCDSFLEAVYPRSKYCWTCKVFFGRDAVEAENIARIGLAQIERQGRPAKYKPTEESPAPAAKRARH</sequence>
<dbReference type="RefSeq" id="XP_021885256.1">
    <property type="nucleotide sequence ID" value="XM_022028511.1"/>
</dbReference>
<comment type="caution">
    <text evidence="2">The sequence shown here is derived from an EMBL/GenBank/DDBJ whole genome shotgun (WGS) entry which is preliminary data.</text>
</comment>
<dbReference type="OrthoDB" id="2432285at2759"/>